<protein>
    <submittedName>
        <fullName evidence="1">Uncharacterized protein</fullName>
    </submittedName>
</protein>
<sequence>MRTYGILPGRLAHDSCQQKQLYWVFKKFVTDFYEVFLDLIYWYHFLTYNQFISLAQKDFSFKNKQKTPVIQTLNLPFFYLIRTHFICLSSSLCYEPELIYRATSVHMWPFSVVCMHLLGWPKSSFSFFCTMALVVLSYL</sequence>
<dbReference type="Proteomes" id="UP000664940">
    <property type="component" value="Unassembled WGS sequence"/>
</dbReference>
<dbReference type="EMBL" id="JABVXQ010000002">
    <property type="protein sequence ID" value="KAF6125479.1"/>
    <property type="molecule type" value="Genomic_DNA"/>
</dbReference>
<name>A0A834EQG9_9CHIR</name>
<gene>
    <name evidence="1" type="ORF">HJG60_009914</name>
</gene>
<comment type="caution">
    <text evidence="1">The sequence shown here is derived from an EMBL/GenBank/DDBJ whole genome shotgun (WGS) entry which is preliminary data.</text>
</comment>
<dbReference type="AlphaFoldDB" id="A0A834EQG9"/>
<accession>A0A834EQG9</accession>
<reference evidence="1 2" key="1">
    <citation type="journal article" date="2020" name="Nature">
        <title>Six reference-quality genomes reveal evolution of bat adaptations.</title>
        <authorList>
            <person name="Jebb D."/>
            <person name="Huang Z."/>
            <person name="Pippel M."/>
            <person name="Hughes G.M."/>
            <person name="Lavrichenko K."/>
            <person name="Devanna P."/>
            <person name="Winkler S."/>
            <person name="Jermiin L.S."/>
            <person name="Skirmuntt E.C."/>
            <person name="Katzourakis A."/>
            <person name="Burkitt-Gray L."/>
            <person name="Ray D.A."/>
            <person name="Sullivan K.A.M."/>
            <person name="Roscito J.G."/>
            <person name="Kirilenko B.M."/>
            <person name="Davalos L.M."/>
            <person name="Corthals A.P."/>
            <person name="Power M.L."/>
            <person name="Jones G."/>
            <person name="Ransome R.D."/>
            <person name="Dechmann D.K.N."/>
            <person name="Locatelli A.G."/>
            <person name="Puechmaille S.J."/>
            <person name="Fedrigo O."/>
            <person name="Jarvis E.D."/>
            <person name="Hiller M."/>
            <person name="Vernes S.C."/>
            <person name="Myers E.W."/>
            <person name="Teeling E.C."/>
        </authorList>
    </citation>
    <scope>NUCLEOTIDE SEQUENCE [LARGE SCALE GENOMIC DNA]</scope>
    <source>
        <strain evidence="1">Bat1K_MPI-CBG_1</strain>
    </source>
</reference>
<evidence type="ECO:0000313" key="2">
    <source>
        <dbReference type="Proteomes" id="UP000664940"/>
    </source>
</evidence>
<evidence type="ECO:0000313" key="1">
    <source>
        <dbReference type="EMBL" id="KAF6125479.1"/>
    </source>
</evidence>
<proteinExistence type="predicted"/>
<organism evidence="1 2">
    <name type="scientific">Phyllostomus discolor</name>
    <name type="common">pale spear-nosed bat</name>
    <dbReference type="NCBI Taxonomy" id="89673"/>
    <lineage>
        <taxon>Eukaryota</taxon>
        <taxon>Metazoa</taxon>
        <taxon>Chordata</taxon>
        <taxon>Craniata</taxon>
        <taxon>Vertebrata</taxon>
        <taxon>Euteleostomi</taxon>
        <taxon>Mammalia</taxon>
        <taxon>Eutheria</taxon>
        <taxon>Laurasiatheria</taxon>
        <taxon>Chiroptera</taxon>
        <taxon>Yangochiroptera</taxon>
        <taxon>Phyllostomidae</taxon>
        <taxon>Phyllostominae</taxon>
        <taxon>Phyllostomus</taxon>
    </lineage>
</organism>